<gene>
    <name evidence="1" type="ORF">MdSGHV080</name>
</gene>
<name>B2YG57_MHVB</name>
<dbReference type="GeneID" id="6295408"/>
<sequence length="94" mass="11049">MEEMETMRELRDSNFSPSRWMMSHVLAERVVEPSQLFVSSVVETLRRRHFFFSSVVCVFKRHTEKNAPESENVAKQVSIIGVQRHNTKIGRIQK</sequence>
<dbReference type="RefSeq" id="YP_001883408.1">
    <property type="nucleotide sequence ID" value="NC_010671.1"/>
</dbReference>
<proteinExistence type="predicted"/>
<protein>
    <submittedName>
        <fullName evidence="1">Uncharacterized protein</fullName>
    </submittedName>
</protein>
<evidence type="ECO:0000313" key="2">
    <source>
        <dbReference type="Proteomes" id="UP000011274"/>
    </source>
</evidence>
<evidence type="ECO:0000313" key="1">
    <source>
        <dbReference type="EMBL" id="ACD03539.1"/>
    </source>
</evidence>
<accession>B2YG57</accession>
<dbReference type="EMBL" id="EU522111">
    <property type="protein sequence ID" value="ACD03539.1"/>
    <property type="molecule type" value="Genomic_DNA"/>
</dbReference>
<organism evidence="1 2">
    <name type="scientific">Musca hytrovirus</name>
    <name type="common">isolate Musca domestica/United States/Boucias/-</name>
    <name type="synonym">MHV</name>
    <dbReference type="NCBI Taxonomy" id="523909"/>
    <lineage>
        <taxon>Viruses</taxon>
        <taxon>Viruses incertae sedis</taxon>
        <taxon>Naldaviricetes</taxon>
        <taxon>Lefavirales</taxon>
        <taxon>Hytrosaviridae</taxon>
        <taxon>Muscavirus</taxon>
        <taxon>Muscavirus musdomesticae</taxon>
    </lineage>
</organism>
<keyword evidence="2" id="KW-1185">Reference proteome</keyword>
<organismHost>
    <name type="scientific">Musca domestica</name>
    <name type="common">House fly</name>
    <dbReference type="NCBI Taxonomy" id="7370"/>
</organismHost>
<dbReference type="Proteomes" id="UP000011274">
    <property type="component" value="Segment"/>
</dbReference>
<dbReference type="KEGG" id="vg:6295408"/>
<reference evidence="1 2" key="1">
    <citation type="journal article" date="2008" name="Virology">
        <title>Sequence analysis of a non-classified, non-occluded DNA virus that causes salivary gland hypertrophy of Musca domestica, MdSGHV.</title>
        <authorList>
            <person name="Garcia-Maruniak A."/>
            <person name="Maruniak J.E."/>
            <person name="Farmerie W."/>
            <person name="Boucias D.G."/>
        </authorList>
    </citation>
    <scope>NUCLEOTIDE SEQUENCE [LARGE SCALE GENOMIC DNA]</scope>
    <source>
        <strain evidence="2">Isolate Musca domestica/United States/Boucias/-</strain>
    </source>
</reference>